<keyword evidence="1" id="KW-0472">Membrane</keyword>
<dbReference type="AlphaFoldDB" id="A0A6J6IVD1"/>
<feature type="transmembrane region" description="Helical" evidence="1">
    <location>
        <begin position="81"/>
        <end position="98"/>
    </location>
</feature>
<dbReference type="Pfam" id="PF19877">
    <property type="entry name" value="DUF6350"/>
    <property type="match status" value="1"/>
</dbReference>
<gene>
    <name evidence="2" type="ORF">UFOPK1908_01300</name>
    <name evidence="3" type="ORF">UFOPK3576_00738</name>
</gene>
<keyword evidence="1" id="KW-0812">Transmembrane</keyword>
<evidence type="ECO:0000313" key="2">
    <source>
        <dbReference type="EMBL" id="CAB4628019.1"/>
    </source>
</evidence>
<feature type="transmembrane region" description="Helical" evidence="1">
    <location>
        <begin position="321"/>
        <end position="343"/>
    </location>
</feature>
<feature type="transmembrane region" description="Helical" evidence="1">
    <location>
        <begin position="256"/>
        <end position="274"/>
    </location>
</feature>
<accession>A0A6J6IVD1</accession>
<sequence>MSAPVIKDLHALGARLHLHWLLAPLVGVLAGILSYIVIGIPVWLAWLTTDHGTNGVDQLFRLIGSAWLAAQAVPVQSGGAIYAVLPWGLVIIPMFFLYRGGIFLSQRLKASGLIEVGILGFVAAIFYSLFAIVVSNGSSTAATFTTPWRAGLTAFIIALAVLKISLLRSTQSGRLLFSLVSESTWAVLRAAGAGLVALLGAGAVLALISLIWHFSQMRGIFEFLTPNFFGGLLIVLACIGYFPVLIIWATSYMLGAGFAIGPGIGLSPFVPAPPSSQLPAFPLLAALPEQVGPIAWGLPIIAVVVGVGVGVMVARSSKHPALVRLGLAVAATVLIAIAMGLLSWLTSGSLGDVRLAKIGPDPILVGLLAFALTAIGAVPTALALRIDTGEGLTDAADSANVTVVVAVREIEFEEIDEAMTVVVDAQPVEDAVDKLATLASKNLETEVIAITEVPGEAEDKEEERGV</sequence>
<dbReference type="InterPro" id="IPR045931">
    <property type="entry name" value="DUF6350"/>
</dbReference>
<feature type="transmembrane region" description="Helical" evidence="1">
    <location>
        <begin position="294"/>
        <end position="314"/>
    </location>
</feature>
<reference evidence="2" key="1">
    <citation type="submission" date="2020-05" db="EMBL/GenBank/DDBJ databases">
        <authorList>
            <person name="Chiriac C."/>
            <person name="Salcher M."/>
            <person name="Ghai R."/>
            <person name="Kavagutti S V."/>
        </authorList>
    </citation>
    <scope>NUCLEOTIDE SEQUENCE</scope>
</reference>
<evidence type="ECO:0000313" key="3">
    <source>
        <dbReference type="EMBL" id="CAB4905612.1"/>
    </source>
</evidence>
<feature type="transmembrane region" description="Helical" evidence="1">
    <location>
        <begin position="110"/>
        <end position="134"/>
    </location>
</feature>
<organism evidence="2">
    <name type="scientific">freshwater metagenome</name>
    <dbReference type="NCBI Taxonomy" id="449393"/>
    <lineage>
        <taxon>unclassified sequences</taxon>
        <taxon>metagenomes</taxon>
        <taxon>ecological metagenomes</taxon>
    </lineage>
</organism>
<feature type="transmembrane region" description="Helical" evidence="1">
    <location>
        <begin position="20"/>
        <end position="47"/>
    </location>
</feature>
<dbReference type="EMBL" id="CAFBMO010000023">
    <property type="protein sequence ID" value="CAB4905612.1"/>
    <property type="molecule type" value="Genomic_DNA"/>
</dbReference>
<feature type="transmembrane region" description="Helical" evidence="1">
    <location>
        <begin position="363"/>
        <end position="384"/>
    </location>
</feature>
<protein>
    <submittedName>
        <fullName evidence="2">Unannotated protein</fullName>
    </submittedName>
</protein>
<feature type="transmembrane region" description="Helical" evidence="1">
    <location>
        <begin position="146"/>
        <end position="166"/>
    </location>
</feature>
<keyword evidence="1" id="KW-1133">Transmembrane helix</keyword>
<evidence type="ECO:0000256" key="1">
    <source>
        <dbReference type="SAM" id="Phobius"/>
    </source>
</evidence>
<feature type="transmembrane region" description="Helical" evidence="1">
    <location>
        <begin position="187"/>
        <end position="215"/>
    </location>
</feature>
<name>A0A6J6IVD1_9ZZZZ</name>
<feature type="transmembrane region" description="Helical" evidence="1">
    <location>
        <begin position="227"/>
        <end position="249"/>
    </location>
</feature>
<dbReference type="EMBL" id="CAEZVB010000079">
    <property type="protein sequence ID" value="CAB4628019.1"/>
    <property type="molecule type" value="Genomic_DNA"/>
</dbReference>
<proteinExistence type="predicted"/>